<accession>A0ABD5Y5E6</accession>
<dbReference type="GeneID" id="78821227"/>
<dbReference type="RefSeq" id="WP_274322006.1">
    <property type="nucleotide sequence ID" value="NZ_CP118158.1"/>
</dbReference>
<dbReference type="EMBL" id="JBHTAS010000001">
    <property type="protein sequence ID" value="MFC7140921.1"/>
    <property type="molecule type" value="Genomic_DNA"/>
</dbReference>
<comment type="caution">
    <text evidence="1">The sequence shown here is derived from an EMBL/GenBank/DDBJ whole genome shotgun (WGS) entry which is preliminary data.</text>
</comment>
<evidence type="ECO:0000313" key="1">
    <source>
        <dbReference type="EMBL" id="MFC7140921.1"/>
    </source>
</evidence>
<name>A0ABD5Y5E6_9EURY</name>
<protein>
    <submittedName>
        <fullName evidence="1">Uncharacterized protein</fullName>
    </submittedName>
</protein>
<keyword evidence="2" id="KW-1185">Reference proteome</keyword>
<dbReference type="Proteomes" id="UP001596432">
    <property type="component" value="Unassembled WGS sequence"/>
</dbReference>
<sequence>MGDHTDVRLETQDGTVVAYFAPNFEVKPKISNDLHEADRSGGDPPVVRDGQRYSHDLSVQGVFEHSSNLPAAHADDVESMVGAAPVTPRDQVNRLVYYATQVGGPFHLYEGADEYTATDPADVNLRAGVYPAVQIAEITPPSQAGLPRFEYAVDFTVGVPR</sequence>
<gene>
    <name evidence="1" type="ORF">ACFQMA_13940</name>
</gene>
<evidence type="ECO:0000313" key="2">
    <source>
        <dbReference type="Proteomes" id="UP001596432"/>
    </source>
</evidence>
<proteinExistence type="predicted"/>
<reference evidence="1 2" key="1">
    <citation type="journal article" date="2019" name="Int. J. Syst. Evol. Microbiol.">
        <title>The Global Catalogue of Microorganisms (GCM) 10K type strain sequencing project: providing services to taxonomists for standard genome sequencing and annotation.</title>
        <authorList>
            <consortium name="The Broad Institute Genomics Platform"/>
            <consortium name="The Broad Institute Genome Sequencing Center for Infectious Disease"/>
            <person name="Wu L."/>
            <person name="Ma J."/>
        </authorList>
    </citation>
    <scope>NUCLEOTIDE SEQUENCE [LARGE SCALE GENOMIC DNA]</scope>
    <source>
        <strain evidence="1 2">XZYJT29</strain>
    </source>
</reference>
<organism evidence="1 2">
    <name type="scientific">Halosimplex aquaticum</name>
    <dbReference type="NCBI Taxonomy" id="3026162"/>
    <lineage>
        <taxon>Archaea</taxon>
        <taxon>Methanobacteriati</taxon>
        <taxon>Methanobacteriota</taxon>
        <taxon>Stenosarchaea group</taxon>
        <taxon>Halobacteria</taxon>
        <taxon>Halobacteriales</taxon>
        <taxon>Haloarculaceae</taxon>
        <taxon>Halosimplex</taxon>
    </lineage>
</organism>
<dbReference type="AlphaFoldDB" id="A0ABD5Y5E6"/>